<feature type="non-terminal residue" evidence="5">
    <location>
        <position position="1"/>
    </location>
</feature>
<dbReference type="SMART" id="SM00177">
    <property type="entry name" value="ARF"/>
    <property type="match status" value="1"/>
</dbReference>
<keyword evidence="4" id="KW-0460">Magnesium</keyword>
<feature type="binding site" evidence="3">
    <location>
        <position position="36"/>
    </location>
    <ligand>
        <name>GTP</name>
        <dbReference type="ChEBI" id="CHEBI:37565"/>
    </ligand>
</feature>
<feature type="binding site" evidence="3">
    <location>
        <begin position="93"/>
        <end position="96"/>
    </location>
    <ligand>
        <name>GTP</name>
        <dbReference type="ChEBI" id="CHEBI:37565"/>
    </ligand>
</feature>
<dbReference type="GO" id="GO:0046872">
    <property type="term" value="F:metal ion binding"/>
    <property type="evidence" value="ECO:0007669"/>
    <property type="project" value="UniProtKB-KW"/>
</dbReference>
<gene>
    <name evidence="5" type="ORF">ACA1_369860</name>
</gene>
<dbReference type="InterPro" id="IPR006689">
    <property type="entry name" value="Small_GTPase_ARF/SAR"/>
</dbReference>
<dbReference type="KEGG" id="acan:ACA1_369860"/>
<dbReference type="PRINTS" id="PR00328">
    <property type="entry name" value="SAR1GTPBP"/>
</dbReference>
<dbReference type="InterPro" id="IPR024156">
    <property type="entry name" value="Small_GTPase_ARF"/>
</dbReference>
<evidence type="ECO:0000313" key="6">
    <source>
        <dbReference type="Proteomes" id="UP000011083"/>
    </source>
</evidence>
<dbReference type="VEuPathDB" id="AmoebaDB:ACA1_369860"/>
<feature type="binding site" evidence="4">
    <location>
        <position position="14"/>
    </location>
    <ligand>
        <name>Mg(2+)</name>
        <dbReference type="ChEBI" id="CHEBI:18420"/>
    </ligand>
</feature>
<dbReference type="AlphaFoldDB" id="L8H0F0"/>
<dbReference type="GO" id="GO:0005525">
    <property type="term" value="F:GTP binding"/>
    <property type="evidence" value="ECO:0007669"/>
    <property type="project" value="UniProtKB-KW"/>
</dbReference>
<accession>L8H0F0</accession>
<evidence type="ECO:0000313" key="5">
    <source>
        <dbReference type="EMBL" id="ELR18243.1"/>
    </source>
</evidence>
<dbReference type="OMA" id="HWELSEM"/>
<sequence>HKLKHGEVRLFVPTQRPSVEEIDVGSVKFRAWDLGGHRQVRAWWRDYFVEADAIVFVVDSSDTERLNEAREELAVLLAEPSLRDLKGLVVLGNKSDLQGSLNSDQLISALALQDSIEEGRPIGVFRCSLVDGTGYLDAFKWLGGRL</sequence>
<evidence type="ECO:0000256" key="3">
    <source>
        <dbReference type="PIRSR" id="PIRSR606689-1"/>
    </source>
</evidence>
<dbReference type="Pfam" id="PF00025">
    <property type="entry name" value="Arf"/>
    <property type="match status" value="1"/>
</dbReference>
<dbReference type="InterPro" id="IPR027417">
    <property type="entry name" value="P-loop_NTPase"/>
</dbReference>
<dbReference type="EMBL" id="KB007960">
    <property type="protein sequence ID" value="ELR18243.1"/>
    <property type="molecule type" value="Genomic_DNA"/>
</dbReference>
<evidence type="ECO:0000256" key="1">
    <source>
        <dbReference type="ARBA" id="ARBA00022741"/>
    </source>
</evidence>
<proteinExistence type="predicted"/>
<dbReference type="Proteomes" id="UP000011083">
    <property type="component" value="Unassembled WGS sequence"/>
</dbReference>
<keyword evidence="4" id="KW-0479">Metal-binding</keyword>
<evidence type="ECO:0000256" key="2">
    <source>
        <dbReference type="ARBA" id="ARBA00023134"/>
    </source>
</evidence>
<reference evidence="5 6" key="1">
    <citation type="journal article" date="2013" name="Genome Biol.">
        <title>Genome of Acanthamoeba castellanii highlights extensive lateral gene transfer and early evolution of tyrosine kinase signaling.</title>
        <authorList>
            <person name="Clarke M."/>
            <person name="Lohan A.J."/>
            <person name="Liu B."/>
            <person name="Lagkouvardos I."/>
            <person name="Roy S."/>
            <person name="Zafar N."/>
            <person name="Bertelli C."/>
            <person name="Schilde C."/>
            <person name="Kianianmomeni A."/>
            <person name="Burglin T.R."/>
            <person name="Frech C."/>
            <person name="Turcotte B."/>
            <person name="Kopec K.O."/>
            <person name="Synnott J.M."/>
            <person name="Choo C."/>
            <person name="Paponov I."/>
            <person name="Finkler A."/>
            <person name="Soon Heng Tan C."/>
            <person name="Hutchins A.P."/>
            <person name="Weinmeier T."/>
            <person name="Rattei T."/>
            <person name="Chu J.S."/>
            <person name="Gimenez G."/>
            <person name="Irimia M."/>
            <person name="Rigden D.J."/>
            <person name="Fitzpatrick D.A."/>
            <person name="Lorenzo-Morales J."/>
            <person name="Bateman A."/>
            <person name="Chiu C.H."/>
            <person name="Tang P."/>
            <person name="Hegemann P."/>
            <person name="Fromm H."/>
            <person name="Raoult D."/>
            <person name="Greub G."/>
            <person name="Miranda-Saavedra D."/>
            <person name="Chen N."/>
            <person name="Nash P."/>
            <person name="Ginger M.L."/>
            <person name="Horn M."/>
            <person name="Schaap P."/>
            <person name="Caler L."/>
            <person name="Loftus B."/>
        </authorList>
    </citation>
    <scope>NUCLEOTIDE SEQUENCE [LARGE SCALE GENOMIC DNA]</scope>
    <source>
        <strain evidence="5 6">Neff</strain>
    </source>
</reference>
<dbReference type="GeneID" id="14918980"/>
<dbReference type="RefSeq" id="XP_004340263.1">
    <property type="nucleotide sequence ID" value="XM_004340215.1"/>
</dbReference>
<name>L8H0F0_ACACF</name>
<dbReference type="OrthoDB" id="2011769at2759"/>
<keyword evidence="6" id="KW-1185">Reference proteome</keyword>
<evidence type="ECO:0000256" key="4">
    <source>
        <dbReference type="PIRSR" id="PIRSR606689-2"/>
    </source>
</evidence>
<keyword evidence="1 3" id="KW-0547">Nucleotide-binding</keyword>
<dbReference type="Gene3D" id="3.40.50.300">
    <property type="entry name" value="P-loop containing nucleotide triphosphate hydrolases"/>
    <property type="match status" value="1"/>
</dbReference>
<organism evidence="5 6">
    <name type="scientific">Acanthamoeba castellanii (strain ATCC 30010 / Neff)</name>
    <dbReference type="NCBI Taxonomy" id="1257118"/>
    <lineage>
        <taxon>Eukaryota</taxon>
        <taxon>Amoebozoa</taxon>
        <taxon>Discosea</taxon>
        <taxon>Longamoebia</taxon>
        <taxon>Centramoebida</taxon>
        <taxon>Acanthamoebidae</taxon>
        <taxon>Acanthamoeba</taxon>
    </lineage>
</organism>
<dbReference type="PANTHER" id="PTHR11711">
    <property type="entry name" value="ADP RIBOSYLATION FACTOR-RELATED"/>
    <property type="match status" value="1"/>
</dbReference>
<keyword evidence="2 3" id="KW-0342">GTP-binding</keyword>
<dbReference type="SMART" id="SM00178">
    <property type="entry name" value="SAR"/>
    <property type="match status" value="1"/>
</dbReference>
<dbReference type="GO" id="GO:0003924">
    <property type="term" value="F:GTPase activity"/>
    <property type="evidence" value="ECO:0007669"/>
    <property type="project" value="InterPro"/>
</dbReference>
<dbReference type="PROSITE" id="PS51417">
    <property type="entry name" value="ARF"/>
    <property type="match status" value="1"/>
</dbReference>
<dbReference type="PROSITE" id="PS51422">
    <property type="entry name" value="SAR1"/>
    <property type="match status" value="1"/>
</dbReference>
<dbReference type="STRING" id="1257118.L8H0F0"/>
<protein>
    <submittedName>
        <fullName evidence="5">GTPbinding protein SARA, putative</fullName>
    </submittedName>
</protein>
<dbReference type="SUPFAM" id="SSF52540">
    <property type="entry name" value="P-loop containing nucleoside triphosphate hydrolases"/>
    <property type="match status" value="1"/>
</dbReference>